<feature type="compositionally biased region" description="Low complexity" evidence="1">
    <location>
        <begin position="64"/>
        <end position="83"/>
    </location>
</feature>
<feature type="region of interest" description="Disordered" evidence="1">
    <location>
        <begin position="35"/>
        <end position="126"/>
    </location>
</feature>
<reference evidence="2 3" key="1">
    <citation type="journal article" date="2015" name="BMC Genomics">
        <title>Insights from the genome of Ophiocordyceps polyrhachis-furcata to pathogenicity and host specificity in insect fungi.</title>
        <authorList>
            <person name="Wichadakul D."/>
            <person name="Kobmoo N."/>
            <person name="Ingsriswang S."/>
            <person name="Tangphatsornruang S."/>
            <person name="Chantasingh D."/>
            <person name="Luangsa-ard J.J."/>
            <person name="Eurwilaichitr L."/>
        </authorList>
    </citation>
    <scope>NUCLEOTIDE SEQUENCE [LARGE SCALE GENOMIC DNA]</scope>
    <source>
        <strain evidence="2 3">BCC 54312</strain>
    </source>
</reference>
<dbReference type="AlphaFoldDB" id="A0A367LLE1"/>
<proteinExistence type="predicted"/>
<evidence type="ECO:0000256" key="1">
    <source>
        <dbReference type="SAM" id="MobiDB-lite"/>
    </source>
</evidence>
<comment type="caution">
    <text evidence="2">The sequence shown here is derived from an EMBL/GenBank/DDBJ whole genome shotgun (WGS) entry which is preliminary data.</text>
</comment>
<gene>
    <name evidence="2" type="ORF">L249_6695</name>
</gene>
<protein>
    <submittedName>
        <fullName evidence="2">Uncharacterized protein</fullName>
    </submittedName>
</protein>
<evidence type="ECO:0000313" key="2">
    <source>
        <dbReference type="EMBL" id="RCI15254.1"/>
    </source>
</evidence>
<organism evidence="2 3">
    <name type="scientific">Ophiocordyceps polyrhachis-furcata BCC 54312</name>
    <dbReference type="NCBI Taxonomy" id="1330021"/>
    <lineage>
        <taxon>Eukaryota</taxon>
        <taxon>Fungi</taxon>
        <taxon>Dikarya</taxon>
        <taxon>Ascomycota</taxon>
        <taxon>Pezizomycotina</taxon>
        <taxon>Sordariomycetes</taxon>
        <taxon>Hypocreomycetidae</taxon>
        <taxon>Hypocreales</taxon>
        <taxon>Ophiocordycipitaceae</taxon>
        <taxon>Ophiocordyceps</taxon>
    </lineage>
</organism>
<keyword evidence="3" id="KW-1185">Reference proteome</keyword>
<sequence length="126" mass="13759">MGRTDRRDGDENSEALRTSTRFVYTLVDGATYCSSAWRGAKEESKRKGPRGTRKKEKKNEDIATRPGGRETPPGPGPLRAVPPGIHPLFGGRVGPVAGRQHRPSPALRHNRGATERRPPRLPCGAD</sequence>
<name>A0A367LLE1_9HYPO</name>
<accession>A0A367LLE1</accession>
<evidence type="ECO:0000313" key="3">
    <source>
        <dbReference type="Proteomes" id="UP000253664"/>
    </source>
</evidence>
<dbReference type="EMBL" id="LKCN02000003">
    <property type="protein sequence ID" value="RCI15254.1"/>
    <property type="molecule type" value="Genomic_DNA"/>
</dbReference>
<dbReference type="Proteomes" id="UP000253664">
    <property type="component" value="Unassembled WGS sequence"/>
</dbReference>
<feature type="compositionally biased region" description="Basic residues" evidence="1">
    <location>
        <begin position="47"/>
        <end position="56"/>
    </location>
</feature>